<dbReference type="EMBL" id="DXAQ01000114">
    <property type="protein sequence ID" value="HIZ89736.1"/>
    <property type="molecule type" value="Genomic_DNA"/>
</dbReference>
<feature type="binding site" evidence="12">
    <location>
        <position position="161"/>
    </location>
    <ligand>
        <name>NAD(+)</name>
        <dbReference type="ChEBI" id="CHEBI:57540"/>
    </ligand>
</feature>
<feature type="binding site" evidence="12">
    <location>
        <begin position="19"/>
        <end position="20"/>
    </location>
    <ligand>
        <name>NAD(+)</name>
        <dbReference type="ChEBI" id="CHEBI:57540"/>
    </ligand>
</feature>
<dbReference type="Gene3D" id="3.40.50.720">
    <property type="entry name" value="NAD(P)-binding Rossmann-like Domain"/>
    <property type="match status" value="1"/>
</dbReference>
<evidence type="ECO:0000256" key="6">
    <source>
        <dbReference type="ARBA" id="ARBA00023027"/>
    </source>
</evidence>
<evidence type="ECO:0000256" key="9">
    <source>
        <dbReference type="PIRNR" id="PIRNR000094"/>
    </source>
</evidence>
<reference evidence="13" key="2">
    <citation type="submission" date="2021-04" db="EMBL/GenBank/DDBJ databases">
        <authorList>
            <person name="Gilroy R."/>
        </authorList>
    </citation>
    <scope>NUCLEOTIDE SEQUENCE</scope>
    <source>
        <strain evidence="13">ChiW4-1371</strain>
    </source>
</reference>
<name>A0A9D2KC30_9BACT</name>
<dbReference type="CDD" id="cd05372">
    <property type="entry name" value="ENR_SDR"/>
    <property type="match status" value="1"/>
</dbReference>
<dbReference type="EC" id="1.3.1.9" evidence="9"/>
<comment type="similarity">
    <text evidence="2 9">Belongs to the short-chain dehydrogenases/reductases (SDR) family. FabI subfamily.</text>
</comment>
<dbReference type="InterPro" id="IPR014358">
    <property type="entry name" value="Enoyl-ACP_Rdtase_NADH"/>
</dbReference>
<keyword evidence="3 9" id="KW-0444">Lipid biosynthesis</keyword>
<dbReference type="Gene3D" id="1.10.8.400">
    <property type="entry name" value="Enoyl acyl carrier protein reductase"/>
    <property type="match status" value="1"/>
</dbReference>
<evidence type="ECO:0000313" key="13">
    <source>
        <dbReference type="EMBL" id="HIZ89736.1"/>
    </source>
</evidence>
<proteinExistence type="inferred from homology"/>
<dbReference type="PRINTS" id="PR00081">
    <property type="entry name" value="GDHRDH"/>
</dbReference>
<feature type="active site" description="Proton acceptor" evidence="10">
    <location>
        <position position="154"/>
    </location>
</feature>
<evidence type="ECO:0000256" key="11">
    <source>
        <dbReference type="PIRSR" id="PIRSR000094-2"/>
    </source>
</evidence>
<evidence type="ECO:0000256" key="8">
    <source>
        <dbReference type="ARBA" id="ARBA00023160"/>
    </source>
</evidence>
<sequence>MGILEGKKALVFGVASNLSIAYGIARQLKAEGADVALSYAAVHEKRVKPIAEELGAEFVEECDLSSDEAIDNLVNKYEAKYGKIDIIVHSVAFASREALSGRFMEVTRDDFLVSMNISVYTLIAVVKKFERIMSEDASVITLTYYGSEKVVPNYNVMGVAKAALEATVRYLAVDLGKDGRRINAVSAGPIKTLSAAGISGFKTMLSTNEPRIPLGRNVDIDDCGNLAAFLLSPKAKNITGSVVYVDGGFNITAM</sequence>
<feature type="binding site" evidence="11">
    <location>
        <position position="94"/>
    </location>
    <ligand>
        <name>substrate</name>
    </ligand>
</feature>
<reference evidence="13" key="1">
    <citation type="journal article" date="2021" name="PeerJ">
        <title>Extensive microbial diversity within the chicken gut microbiome revealed by metagenomics and culture.</title>
        <authorList>
            <person name="Gilroy R."/>
            <person name="Ravi A."/>
            <person name="Getino M."/>
            <person name="Pursley I."/>
            <person name="Horton D.L."/>
            <person name="Alikhan N.F."/>
            <person name="Baker D."/>
            <person name="Gharbi K."/>
            <person name="Hall N."/>
            <person name="Watson M."/>
            <person name="Adriaenssens E.M."/>
            <person name="Foster-Nyarko E."/>
            <person name="Jarju S."/>
            <person name="Secka A."/>
            <person name="Antonio M."/>
            <person name="Oren A."/>
            <person name="Chaudhuri R.R."/>
            <person name="La Ragione R."/>
            <person name="Hildebrand F."/>
            <person name="Pallen M.J."/>
        </authorList>
    </citation>
    <scope>NUCLEOTIDE SEQUENCE</scope>
    <source>
        <strain evidence="13">ChiW4-1371</strain>
    </source>
</reference>
<evidence type="ECO:0000256" key="12">
    <source>
        <dbReference type="PIRSR" id="PIRSR000094-3"/>
    </source>
</evidence>
<evidence type="ECO:0000256" key="1">
    <source>
        <dbReference type="ARBA" id="ARBA00005194"/>
    </source>
</evidence>
<organism evidence="13 14">
    <name type="scientific">Candidatus Mucispirillum faecigallinarum</name>
    <dbReference type="NCBI Taxonomy" id="2838699"/>
    <lineage>
        <taxon>Bacteria</taxon>
        <taxon>Pseudomonadati</taxon>
        <taxon>Deferribacterota</taxon>
        <taxon>Deferribacteres</taxon>
        <taxon>Deferribacterales</taxon>
        <taxon>Mucispirillaceae</taxon>
        <taxon>Mucispirillum</taxon>
    </lineage>
</organism>
<keyword evidence="6 9" id="KW-0520">NAD</keyword>
<evidence type="ECO:0000256" key="7">
    <source>
        <dbReference type="ARBA" id="ARBA00023098"/>
    </source>
</evidence>
<keyword evidence="4" id="KW-0276">Fatty acid metabolism</keyword>
<feature type="binding site" evidence="12">
    <location>
        <begin position="190"/>
        <end position="194"/>
    </location>
    <ligand>
        <name>NAD(+)</name>
        <dbReference type="ChEBI" id="CHEBI:57540"/>
    </ligand>
</feature>
<accession>A0A9D2KC30</accession>
<comment type="caution">
    <text evidence="13">The sequence shown here is derived from an EMBL/GenBank/DDBJ whole genome shotgun (WGS) entry which is preliminary data.</text>
</comment>
<gene>
    <name evidence="13" type="ORF">H9804_07305</name>
</gene>
<dbReference type="AlphaFoldDB" id="A0A9D2KC30"/>
<feature type="binding site" evidence="12">
    <location>
        <position position="91"/>
    </location>
    <ligand>
        <name>NAD(+)</name>
        <dbReference type="ChEBI" id="CHEBI:57540"/>
    </ligand>
</feature>
<dbReference type="SUPFAM" id="SSF51735">
    <property type="entry name" value="NAD(P)-binding Rossmann-fold domains"/>
    <property type="match status" value="1"/>
</dbReference>
<comment type="catalytic activity">
    <reaction evidence="9">
        <text>a 2,3-saturated acyl-[ACP] + NAD(+) = a (2E)-enoyl-[ACP] + NADH + H(+)</text>
        <dbReference type="Rhea" id="RHEA:10240"/>
        <dbReference type="Rhea" id="RHEA-COMP:9925"/>
        <dbReference type="Rhea" id="RHEA-COMP:9926"/>
        <dbReference type="ChEBI" id="CHEBI:15378"/>
        <dbReference type="ChEBI" id="CHEBI:57540"/>
        <dbReference type="ChEBI" id="CHEBI:57945"/>
        <dbReference type="ChEBI" id="CHEBI:78784"/>
        <dbReference type="ChEBI" id="CHEBI:78785"/>
        <dbReference type="EC" id="1.3.1.9"/>
    </reaction>
</comment>
<dbReference type="PIRSF" id="PIRSF000094">
    <property type="entry name" value="Enoyl-ACP_rdct"/>
    <property type="match status" value="1"/>
</dbReference>
<dbReference type="Proteomes" id="UP000824176">
    <property type="component" value="Unassembled WGS sequence"/>
</dbReference>
<keyword evidence="5 9" id="KW-0560">Oxidoreductase</keyword>
<dbReference type="PANTHER" id="PTHR43159:SF2">
    <property type="entry name" value="ENOYL-[ACYL-CARRIER-PROTEIN] REDUCTASE [NADH], CHLOROPLASTIC"/>
    <property type="match status" value="1"/>
</dbReference>
<evidence type="ECO:0000256" key="4">
    <source>
        <dbReference type="ARBA" id="ARBA00022832"/>
    </source>
</evidence>
<dbReference type="InterPro" id="IPR002347">
    <property type="entry name" value="SDR_fam"/>
</dbReference>
<dbReference type="FunFam" id="3.40.50.720:FF:000054">
    <property type="entry name" value="Enoyl-[acyl-carrier-protein] reductase [NADH]"/>
    <property type="match status" value="1"/>
</dbReference>
<keyword evidence="8 9" id="KW-0275">Fatty acid biosynthesis</keyword>
<dbReference type="Pfam" id="PF13561">
    <property type="entry name" value="adh_short_C2"/>
    <property type="match status" value="1"/>
</dbReference>
<evidence type="ECO:0000256" key="3">
    <source>
        <dbReference type="ARBA" id="ARBA00022516"/>
    </source>
</evidence>
<dbReference type="PANTHER" id="PTHR43159">
    <property type="entry name" value="ENOYL-[ACYL-CARRIER-PROTEIN] REDUCTASE"/>
    <property type="match status" value="1"/>
</dbReference>
<keyword evidence="7" id="KW-0443">Lipid metabolism</keyword>
<evidence type="ECO:0000256" key="5">
    <source>
        <dbReference type="ARBA" id="ARBA00023002"/>
    </source>
</evidence>
<feature type="binding site" evidence="12">
    <location>
        <position position="13"/>
    </location>
    <ligand>
        <name>NAD(+)</name>
        <dbReference type="ChEBI" id="CHEBI:57540"/>
    </ligand>
</feature>
<evidence type="ECO:0000256" key="2">
    <source>
        <dbReference type="ARBA" id="ARBA00009233"/>
    </source>
</evidence>
<dbReference type="InterPro" id="IPR036291">
    <property type="entry name" value="NAD(P)-bd_dom_sf"/>
</dbReference>
<dbReference type="GO" id="GO:0006633">
    <property type="term" value="P:fatty acid biosynthetic process"/>
    <property type="evidence" value="ECO:0007669"/>
    <property type="project" value="UniProtKB-KW"/>
</dbReference>
<evidence type="ECO:0000256" key="10">
    <source>
        <dbReference type="PIRSR" id="PIRSR000094-1"/>
    </source>
</evidence>
<comment type="pathway">
    <text evidence="1">Lipid metabolism; fatty acid biosynthesis.</text>
</comment>
<evidence type="ECO:0000313" key="14">
    <source>
        <dbReference type="Proteomes" id="UP000824176"/>
    </source>
</evidence>
<protein>
    <recommendedName>
        <fullName evidence="9">Enoyl-[acyl-carrier-protein] reductase [NADH]</fullName>
        <ecNumber evidence="9">1.3.1.9</ecNumber>
    </recommendedName>
</protein>
<dbReference type="GO" id="GO:0004318">
    <property type="term" value="F:enoyl-[acyl-carrier-protein] reductase (NADH) activity"/>
    <property type="evidence" value="ECO:0007669"/>
    <property type="project" value="UniProtKB-EC"/>
</dbReference>
<feature type="active site" description="Proton acceptor" evidence="10">
    <location>
        <position position="144"/>
    </location>
</feature>